<evidence type="ECO:0000313" key="2">
    <source>
        <dbReference type="Proteomes" id="UP000325577"/>
    </source>
</evidence>
<sequence>MSQKSEMEGEVDERDLKAAGAELLPDGRHGLRIHGWEIESRKRPILNSLDVQQITSMPVTILLPMILQMVANYHSEMPHILDYSRYPDLEERQRFVRVYLSSSGITGSKPLRCIKILWP</sequence>
<dbReference type="EMBL" id="CM018033">
    <property type="protein sequence ID" value="KAA8545806.1"/>
    <property type="molecule type" value="Genomic_DNA"/>
</dbReference>
<reference evidence="1 2" key="1">
    <citation type="submission" date="2019-09" db="EMBL/GenBank/DDBJ databases">
        <title>A chromosome-level genome assembly of the Chinese tupelo Nyssa sinensis.</title>
        <authorList>
            <person name="Yang X."/>
            <person name="Kang M."/>
            <person name="Yang Y."/>
            <person name="Xiong H."/>
            <person name="Wang M."/>
            <person name="Zhang Z."/>
            <person name="Wang Z."/>
            <person name="Wu H."/>
            <person name="Ma T."/>
            <person name="Liu J."/>
            <person name="Xi Z."/>
        </authorList>
    </citation>
    <scope>NUCLEOTIDE SEQUENCE [LARGE SCALE GENOMIC DNA]</scope>
    <source>
        <strain evidence="1">J267</strain>
        <tissue evidence="1">Leaf</tissue>
    </source>
</reference>
<evidence type="ECO:0000313" key="1">
    <source>
        <dbReference type="EMBL" id="KAA8545806.1"/>
    </source>
</evidence>
<keyword evidence="2" id="KW-1185">Reference proteome</keyword>
<dbReference type="Proteomes" id="UP000325577">
    <property type="component" value="Linkage Group LG10"/>
</dbReference>
<organism evidence="1 2">
    <name type="scientific">Nyssa sinensis</name>
    <dbReference type="NCBI Taxonomy" id="561372"/>
    <lineage>
        <taxon>Eukaryota</taxon>
        <taxon>Viridiplantae</taxon>
        <taxon>Streptophyta</taxon>
        <taxon>Embryophyta</taxon>
        <taxon>Tracheophyta</taxon>
        <taxon>Spermatophyta</taxon>
        <taxon>Magnoliopsida</taxon>
        <taxon>eudicotyledons</taxon>
        <taxon>Gunneridae</taxon>
        <taxon>Pentapetalae</taxon>
        <taxon>asterids</taxon>
        <taxon>Cornales</taxon>
        <taxon>Nyssaceae</taxon>
        <taxon>Nyssa</taxon>
    </lineage>
</organism>
<proteinExistence type="predicted"/>
<protein>
    <submittedName>
        <fullName evidence="1">Uncharacterized protein</fullName>
    </submittedName>
</protein>
<accession>A0A5J5BT03</accession>
<gene>
    <name evidence="1" type="ORF">F0562_020743</name>
</gene>
<name>A0A5J5BT03_9ASTE</name>
<dbReference type="AlphaFoldDB" id="A0A5J5BT03"/>
<dbReference type="OrthoDB" id="1740548at2759"/>